<evidence type="ECO:0000313" key="1">
    <source>
        <dbReference type="EMBL" id="KAI0083991.1"/>
    </source>
</evidence>
<sequence length="559" mass="58531">MVAFIAILFSLLLATTSLALPATHRNPFFPPVPVTAKGLLCRLPIPIVQKILCPRQGSSNPTVNTPLGTAHGAVGTADVARFAVRYGQAARWKDSAVVTSWRLPNNNTDPSQLPLACPQDAVDPSAFSEDCLSMILYVPNTVSAGSNVPSLLWIHGGSFTSGSATGPGLDGSNLAVATNSIVAVVQYRLGALGLMAPSGKANLAEGDIITALHFLQKVLPSFGGSSSKITVAGQSSGANMIRGLLATPSASSLFQSAILQSDPMDYGFLSPGTQQTLQSYFNKLFSCAVSDTACWNSLNISDILDAQDNLSNAAMTLDLSTGLGEPIRLVRDGTLITSPLDSTAPFPSVSKPVLISTVKNEAGLTIFGGVPAITTQNYVETVINNSGDSAAQRILANPNYAALNTTADEDQRPVLEKLGTDQIWRCPTWTFARNWVSYGGKAFVGVYAVGASYPGNSNITSFCTEDGVVCHQDDIEIVFGTVPNPNGKQSALVREMQARYRSFLNTGNPNAVGFAAWGGATSSNVRALSLGGSGEVAAGGCDPSFFGDAVLYDYQVFGI</sequence>
<gene>
    <name evidence="1" type="ORF">BDY19DRAFT_899222</name>
</gene>
<organism evidence="1 2">
    <name type="scientific">Irpex rosettiformis</name>
    <dbReference type="NCBI Taxonomy" id="378272"/>
    <lineage>
        <taxon>Eukaryota</taxon>
        <taxon>Fungi</taxon>
        <taxon>Dikarya</taxon>
        <taxon>Basidiomycota</taxon>
        <taxon>Agaricomycotina</taxon>
        <taxon>Agaricomycetes</taxon>
        <taxon>Polyporales</taxon>
        <taxon>Irpicaceae</taxon>
        <taxon>Irpex</taxon>
    </lineage>
</organism>
<name>A0ACB8TPM1_9APHY</name>
<accession>A0ACB8TPM1</accession>
<dbReference type="EMBL" id="MU274949">
    <property type="protein sequence ID" value="KAI0083991.1"/>
    <property type="molecule type" value="Genomic_DNA"/>
</dbReference>
<dbReference type="Proteomes" id="UP001055072">
    <property type="component" value="Unassembled WGS sequence"/>
</dbReference>
<reference evidence="1" key="1">
    <citation type="journal article" date="2021" name="Environ. Microbiol.">
        <title>Gene family expansions and transcriptome signatures uncover fungal adaptations to wood decay.</title>
        <authorList>
            <person name="Hage H."/>
            <person name="Miyauchi S."/>
            <person name="Viragh M."/>
            <person name="Drula E."/>
            <person name="Min B."/>
            <person name="Chaduli D."/>
            <person name="Navarro D."/>
            <person name="Favel A."/>
            <person name="Norest M."/>
            <person name="Lesage-Meessen L."/>
            <person name="Balint B."/>
            <person name="Merenyi Z."/>
            <person name="de Eugenio L."/>
            <person name="Morin E."/>
            <person name="Martinez A.T."/>
            <person name="Baldrian P."/>
            <person name="Stursova M."/>
            <person name="Martinez M.J."/>
            <person name="Novotny C."/>
            <person name="Magnuson J.K."/>
            <person name="Spatafora J.W."/>
            <person name="Maurice S."/>
            <person name="Pangilinan J."/>
            <person name="Andreopoulos W."/>
            <person name="LaButti K."/>
            <person name="Hundley H."/>
            <person name="Na H."/>
            <person name="Kuo A."/>
            <person name="Barry K."/>
            <person name="Lipzen A."/>
            <person name="Henrissat B."/>
            <person name="Riley R."/>
            <person name="Ahrendt S."/>
            <person name="Nagy L.G."/>
            <person name="Grigoriev I.V."/>
            <person name="Martin F."/>
            <person name="Rosso M.N."/>
        </authorList>
    </citation>
    <scope>NUCLEOTIDE SEQUENCE</scope>
    <source>
        <strain evidence="1">CBS 384.51</strain>
    </source>
</reference>
<keyword evidence="2" id="KW-1185">Reference proteome</keyword>
<keyword evidence="1" id="KW-0378">Hydrolase</keyword>
<evidence type="ECO:0000313" key="2">
    <source>
        <dbReference type="Proteomes" id="UP001055072"/>
    </source>
</evidence>
<comment type="caution">
    <text evidence="1">The sequence shown here is derived from an EMBL/GenBank/DDBJ whole genome shotgun (WGS) entry which is preliminary data.</text>
</comment>
<proteinExistence type="predicted"/>
<protein>
    <submittedName>
        <fullName evidence="1">Alpha/Beta hydrolase protein</fullName>
    </submittedName>
</protein>